<evidence type="ECO:0000256" key="1">
    <source>
        <dbReference type="SAM" id="Phobius"/>
    </source>
</evidence>
<dbReference type="Proteomes" id="UP000789572">
    <property type="component" value="Unassembled WGS sequence"/>
</dbReference>
<keyword evidence="3" id="KW-1185">Reference proteome</keyword>
<dbReference type="EMBL" id="CAJVPJ010000301">
    <property type="protein sequence ID" value="CAG8508492.1"/>
    <property type="molecule type" value="Genomic_DNA"/>
</dbReference>
<organism evidence="2 3">
    <name type="scientific">Paraglomus occultum</name>
    <dbReference type="NCBI Taxonomy" id="144539"/>
    <lineage>
        <taxon>Eukaryota</taxon>
        <taxon>Fungi</taxon>
        <taxon>Fungi incertae sedis</taxon>
        <taxon>Mucoromycota</taxon>
        <taxon>Glomeromycotina</taxon>
        <taxon>Glomeromycetes</taxon>
        <taxon>Paraglomerales</taxon>
        <taxon>Paraglomeraceae</taxon>
        <taxon>Paraglomus</taxon>
    </lineage>
</organism>
<accession>A0A9N8ZUB5</accession>
<proteinExistence type="predicted"/>
<feature type="transmembrane region" description="Helical" evidence="1">
    <location>
        <begin position="170"/>
        <end position="191"/>
    </location>
</feature>
<sequence length="253" mass="28757">MIRHKILHSKCRINLNACSWLVQSSKRFRTDYYYSGLSQSRGLVSAIATTPSVSDPTGIPNAKQEEFVGSYLEIRSKVGCFNLHSGEATKRSTDKKSISCCTAGLYGGRRPSECTQCHITDATDLSLDVYPTKKTYSYLFKIISLSKNKTSYHLRIPVQMCRQKLKWINIYGMLYFILFLGTKITIADYGVNITPLIILTKPLVAKSRKYAYSDQPNLEDSELAEATFKLAEKCLQTVPEPYDRDIWKVVLRH</sequence>
<comment type="caution">
    <text evidence="2">The sequence shown here is derived from an EMBL/GenBank/DDBJ whole genome shotgun (WGS) entry which is preliminary data.</text>
</comment>
<reference evidence="2" key="1">
    <citation type="submission" date="2021-06" db="EMBL/GenBank/DDBJ databases">
        <authorList>
            <person name="Kallberg Y."/>
            <person name="Tangrot J."/>
            <person name="Rosling A."/>
        </authorList>
    </citation>
    <scope>NUCLEOTIDE SEQUENCE</scope>
    <source>
        <strain evidence="2">IA702</strain>
    </source>
</reference>
<dbReference type="AlphaFoldDB" id="A0A9N8ZUB5"/>
<name>A0A9N8ZUB5_9GLOM</name>
<protein>
    <submittedName>
        <fullName evidence="2">6904_t:CDS:1</fullName>
    </submittedName>
</protein>
<evidence type="ECO:0000313" key="3">
    <source>
        <dbReference type="Proteomes" id="UP000789572"/>
    </source>
</evidence>
<evidence type="ECO:0000313" key="2">
    <source>
        <dbReference type="EMBL" id="CAG8508492.1"/>
    </source>
</evidence>
<keyword evidence="1" id="KW-0472">Membrane</keyword>
<keyword evidence="1" id="KW-0812">Transmembrane</keyword>
<gene>
    <name evidence="2" type="ORF">POCULU_LOCUS2945</name>
</gene>
<keyword evidence="1" id="KW-1133">Transmembrane helix</keyword>